<comment type="caution">
    <text evidence="2">The sequence shown here is derived from an EMBL/GenBank/DDBJ whole genome shotgun (WGS) entry which is preliminary data.</text>
</comment>
<keyword evidence="1" id="KW-1133">Transmembrane helix</keyword>
<evidence type="ECO:0000256" key="1">
    <source>
        <dbReference type="SAM" id="Phobius"/>
    </source>
</evidence>
<keyword evidence="1" id="KW-0472">Membrane</keyword>
<dbReference type="EMBL" id="PEXQ01000062">
    <property type="protein sequence ID" value="PIU14706.1"/>
    <property type="molecule type" value="Genomic_DNA"/>
</dbReference>
<proteinExistence type="predicted"/>
<dbReference type="AlphaFoldDB" id="A0A2M6XTY7"/>
<evidence type="ECO:0000313" key="3">
    <source>
        <dbReference type="Proteomes" id="UP000229784"/>
    </source>
</evidence>
<dbReference type="Proteomes" id="UP000229784">
    <property type="component" value="Unassembled WGS sequence"/>
</dbReference>
<feature type="transmembrane region" description="Helical" evidence="1">
    <location>
        <begin position="33"/>
        <end position="51"/>
    </location>
</feature>
<protein>
    <submittedName>
        <fullName evidence="2">Uncharacterized protein</fullName>
    </submittedName>
</protein>
<keyword evidence="1" id="KW-0812">Transmembrane</keyword>
<gene>
    <name evidence="2" type="ORF">COT20_02575</name>
</gene>
<reference evidence="3" key="1">
    <citation type="submission" date="2017-09" db="EMBL/GenBank/DDBJ databases">
        <title>Depth-based differentiation of microbial function through sediment-hosted aquifers and enrichment of novel symbionts in the deep terrestrial subsurface.</title>
        <authorList>
            <person name="Probst A.J."/>
            <person name="Ladd B."/>
            <person name="Jarett J.K."/>
            <person name="Geller-Mcgrath D.E."/>
            <person name="Sieber C.M.K."/>
            <person name="Emerson J.B."/>
            <person name="Anantharaman K."/>
            <person name="Thomas B.C."/>
            <person name="Malmstrom R."/>
            <person name="Stieglmeier M."/>
            <person name="Klingl A."/>
            <person name="Woyke T."/>
            <person name="Ryan C.M."/>
            <person name="Banfield J.F."/>
        </authorList>
    </citation>
    <scope>NUCLEOTIDE SEQUENCE [LARGE SCALE GENOMIC DNA]</scope>
</reference>
<sequence length="59" mass="6812">MPTWETVFASFTYFFYFLRCFTLSMPYKGQPVYWLASFLAPAPIIGAGAVFSNQDMRVK</sequence>
<feature type="transmembrane region" description="Helical" evidence="1">
    <location>
        <begin position="7"/>
        <end position="27"/>
    </location>
</feature>
<accession>A0A2M6XTY7</accession>
<name>A0A2M6XTY7_9BACT</name>
<evidence type="ECO:0000313" key="2">
    <source>
        <dbReference type="EMBL" id="PIU14706.1"/>
    </source>
</evidence>
<organism evidence="2 3">
    <name type="scientific">bacterium (Candidatus Gribaldobacteria) CG08_land_8_20_14_0_20_39_15</name>
    <dbReference type="NCBI Taxonomy" id="2014273"/>
    <lineage>
        <taxon>Bacteria</taxon>
        <taxon>Candidatus Gribaldobacteria</taxon>
    </lineage>
</organism>